<dbReference type="Pfam" id="PF24278">
    <property type="entry name" value="HVO_0513_N"/>
    <property type="match status" value="1"/>
</dbReference>
<evidence type="ECO:0000259" key="4">
    <source>
        <dbReference type="Pfam" id="PF24278"/>
    </source>
</evidence>
<dbReference type="PANTHER" id="PTHR34236:SF1">
    <property type="entry name" value="DIMETHYL SULFOXIDE REDUCTASE TRANSCRIPTIONAL ACTIVATOR"/>
    <property type="match status" value="1"/>
</dbReference>
<name>A0A9E7R5P3_9EURY</name>
<evidence type="ECO:0000313" key="5">
    <source>
        <dbReference type="EMBL" id="UWM55674.1"/>
    </source>
</evidence>
<dbReference type="Proteomes" id="UP001057580">
    <property type="component" value="Chromosome"/>
</dbReference>
<dbReference type="Gene3D" id="1.10.10.10">
    <property type="entry name" value="Winged helix-like DNA-binding domain superfamily/Winged helix DNA-binding domain"/>
    <property type="match status" value="1"/>
</dbReference>
<dbReference type="InterPro" id="IPR056493">
    <property type="entry name" value="HVO_0513_N"/>
</dbReference>
<keyword evidence="6" id="KW-1185">Reference proteome</keyword>
<organism evidence="5 6">
    <name type="scientific">Salinirubellus salinus</name>
    <dbReference type="NCBI Taxonomy" id="1364945"/>
    <lineage>
        <taxon>Archaea</taxon>
        <taxon>Methanobacteriati</taxon>
        <taxon>Methanobacteriota</taxon>
        <taxon>Stenosarchaea group</taxon>
        <taxon>Halobacteria</taxon>
        <taxon>Halobacteriales</taxon>
        <taxon>Natronomonadaceae</taxon>
        <taxon>Salinirubellus</taxon>
    </lineage>
</organism>
<protein>
    <submittedName>
        <fullName evidence="5">Helix-turn-helix domain-containing protein</fullName>
    </submittedName>
</protein>
<evidence type="ECO:0000256" key="1">
    <source>
        <dbReference type="ARBA" id="ARBA00023015"/>
    </source>
</evidence>
<dbReference type="InterPro" id="IPR036388">
    <property type="entry name" value="WH-like_DNA-bd_sf"/>
</dbReference>
<gene>
    <name evidence="5" type="ORF">N0B31_05160</name>
</gene>
<evidence type="ECO:0000256" key="2">
    <source>
        <dbReference type="ARBA" id="ARBA00023163"/>
    </source>
</evidence>
<evidence type="ECO:0000313" key="6">
    <source>
        <dbReference type="Proteomes" id="UP001057580"/>
    </source>
</evidence>
<dbReference type="Pfam" id="PF04967">
    <property type="entry name" value="HTH_10"/>
    <property type="match status" value="1"/>
</dbReference>
<dbReference type="AlphaFoldDB" id="A0A9E7R5P3"/>
<evidence type="ECO:0000259" key="3">
    <source>
        <dbReference type="Pfam" id="PF04967"/>
    </source>
</evidence>
<reference evidence="5" key="1">
    <citation type="submission" date="2022-09" db="EMBL/GenBank/DDBJ databases">
        <title>Diverse halophilic archaea isolated from saline environments.</title>
        <authorList>
            <person name="Cui H.-L."/>
        </authorList>
    </citation>
    <scope>NUCLEOTIDE SEQUENCE</scope>
    <source>
        <strain evidence="5">ZS-35-S2</strain>
    </source>
</reference>
<dbReference type="InterPro" id="IPR007050">
    <property type="entry name" value="HTH_bacterioopsin"/>
</dbReference>
<feature type="domain" description="HVO-0513-like N-terminal" evidence="4">
    <location>
        <begin position="16"/>
        <end position="150"/>
    </location>
</feature>
<keyword evidence="2" id="KW-0804">Transcription</keyword>
<keyword evidence="1" id="KW-0805">Transcription regulation</keyword>
<feature type="domain" description="HTH bat-type" evidence="3">
    <location>
        <begin position="161"/>
        <end position="212"/>
    </location>
</feature>
<proteinExistence type="predicted"/>
<dbReference type="KEGG" id="ssai:N0B31_05160"/>
<dbReference type="EMBL" id="CP104003">
    <property type="protein sequence ID" value="UWM55674.1"/>
    <property type="molecule type" value="Genomic_DNA"/>
</dbReference>
<dbReference type="GeneID" id="74941788"/>
<sequence length="217" mass="24723">MRYVDLTIRPERGWFHRFDEVLTDEPNVREEAIHQMNLLDDGSAVVLSEYAGDTERLREMADAHFDHAIAWQLSETGENALMFAHVDPSDIVAGLLHIPQRYGIVIDYPMVFRRDGAVEVTIVGEEGDIRDAIPEIPGGVRANVERTGEYQPQLERLFTELTPRQQEILEIAIEMGYYEEPRESTYEDLANELDCTATTVGEHLRKIEGTVLHTICP</sequence>
<dbReference type="RefSeq" id="WP_260594778.1">
    <property type="nucleotide sequence ID" value="NZ_CP104003.1"/>
</dbReference>
<dbReference type="PANTHER" id="PTHR34236">
    <property type="entry name" value="DIMETHYL SULFOXIDE REDUCTASE TRANSCRIPTIONAL ACTIVATOR"/>
    <property type="match status" value="1"/>
</dbReference>
<accession>A0A9E7R5P3</accession>